<organism evidence="8 9">
    <name type="scientific">Petromyzon marinus</name>
    <name type="common">Sea lamprey</name>
    <dbReference type="NCBI Taxonomy" id="7757"/>
    <lineage>
        <taxon>Eukaryota</taxon>
        <taxon>Metazoa</taxon>
        <taxon>Chordata</taxon>
        <taxon>Craniata</taxon>
        <taxon>Vertebrata</taxon>
        <taxon>Cyclostomata</taxon>
        <taxon>Hyperoartia</taxon>
        <taxon>Petromyzontiformes</taxon>
        <taxon>Petromyzontidae</taxon>
        <taxon>Petromyzon</taxon>
    </lineage>
</organism>
<keyword evidence="5" id="KW-0539">Nucleus</keyword>
<dbReference type="GO" id="GO:0000978">
    <property type="term" value="F:RNA polymerase II cis-regulatory region sequence-specific DNA binding"/>
    <property type="evidence" value="ECO:0007669"/>
    <property type="project" value="InterPro"/>
</dbReference>
<feature type="compositionally biased region" description="Basic residues" evidence="6">
    <location>
        <begin position="389"/>
        <end position="405"/>
    </location>
</feature>
<comment type="similarity">
    <text evidence="1 5">Belongs to the E2F/DP family.</text>
</comment>
<dbReference type="KEGG" id="pmrn:116945558"/>
<feature type="compositionally biased region" description="Low complexity" evidence="6">
    <location>
        <begin position="85"/>
        <end position="97"/>
    </location>
</feature>
<keyword evidence="4 5" id="KW-0804">Transcription</keyword>
<feature type="compositionally biased region" description="Basic residues" evidence="6">
    <location>
        <begin position="365"/>
        <end position="374"/>
    </location>
</feature>
<evidence type="ECO:0000256" key="1">
    <source>
        <dbReference type="ARBA" id="ARBA00010940"/>
    </source>
</evidence>
<sequence length="635" mass="68186">MSRVAKNRYSWHGRDSLVRTLDDLEREARRQGYPARLEGLLRAGAPKPTPGRGNAGSAACSAMEQGGSPEGGATMEPGHREDSAGRAVSGSAAPAAGSRKEKSLRMMSQKFVMLFLVSWSRAISLDMAAQILICDSKLDDVHSKSTFKTKVRRLYDIANVLSSLGLIQKVRLSEGGGRKPAFQWIGVGGSGNLDENRVGNKSLVAHSLHPHQTEGASMPASADEPWRGQQPLGSSPPDSPERRGTSPPRCPVPSPPRCHVPSPRKCRRTGTKGQPQPSPGSPQCELPTAERCPGVPVPPALPASTDEEEQDGDDADDDADDDDDDDESRRAEENGHYRCSISKRQWAAMLGLQEVSPLGTPNAGKRLKRLPRARHPAECSTEVSLQGRRLLRMARGKTGAPKRRHERTDIFSKRHSATEKKPEKKPQKTRTSLKSKQKPLPDPARDALTTGTCGQLQEASDGTLSITSSADEGEHDKTDAAGSEANNERQESPNKHFPRGISMFCPAFFSNGASEPMMPSLCWIPFGCDPAVTGWPSGEPAMHQQRSQHTAGNTPTRVSAGSTPAPYLMPLPMQGFPACMVPPGFFTIGTAPQGLSGGAEGPFCGIPWPNMGMLPGTGMPFHMGPVAWLPGCDSH</sequence>
<protein>
    <submittedName>
        <fullName evidence="9">Uncharacterized protein LOC116945558</fullName>
    </submittedName>
</protein>
<dbReference type="FunFam" id="1.10.10.10:FF:000100">
    <property type="entry name" value="E2F transcription factor 8"/>
    <property type="match status" value="1"/>
</dbReference>
<feature type="region of interest" description="Disordered" evidence="6">
    <location>
        <begin position="539"/>
        <end position="560"/>
    </location>
</feature>
<dbReference type="GO" id="GO:0000981">
    <property type="term" value="F:DNA-binding transcription factor activity, RNA polymerase II-specific"/>
    <property type="evidence" value="ECO:0007669"/>
    <property type="project" value="TreeGrafter"/>
</dbReference>
<feature type="compositionally biased region" description="Basic residues" evidence="6">
    <location>
        <begin position="427"/>
        <end position="437"/>
    </location>
</feature>
<dbReference type="Gene3D" id="1.10.10.10">
    <property type="entry name" value="Winged helix-like DNA-binding domain superfamily/Winged helix DNA-binding domain"/>
    <property type="match status" value="1"/>
</dbReference>
<dbReference type="Pfam" id="PF02319">
    <property type="entry name" value="WHD_E2F_TDP"/>
    <property type="match status" value="1"/>
</dbReference>
<feature type="compositionally biased region" description="Pro residues" evidence="6">
    <location>
        <begin position="248"/>
        <end position="258"/>
    </location>
</feature>
<feature type="region of interest" description="Disordered" evidence="6">
    <location>
        <begin position="212"/>
        <end position="341"/>
    </location>
</feature>
<evidence type="ECO:0000259" key="7">
    <source>
        <dbReference type="SMART" id="SM01372"/>
    </source>
</evidence>
<dbReference type="InterPro" id="IPR003316">
    <property type="entry name" value="E2F_WHTH_DNA-bd_dom"/>
</dbReference>
<proteinExistence type="inferred from homology"/>
<dbReference type="InterPro" id="IPR036388">
    <property type="entry name" value="WH-like_DNA-bd_sf"/>
</dbReference>
<feature type="domain" description="E2F/DP family winged-helix DNA-binding" evidence="7">
    <location>
        <begin position="99"/>
        <end position="186"/>
    </location>
</feature>
<dbReference type="Proteomes" id="UP001318040">
    <property type="component" value="Chromosome 24"/>
</dbReference>
<dbReference type="GO" id="GO:0090575">
    <property type="term" value="C:RNA polymerase II transcription regulator complex"/>
    <property type="evidence" value="ECO:0007669"/>
    <property type="project" value="TreeGrafter"/>
</dbReference>
<gene>
    <name evidence="9" type="primary">LOC116945558</name>
</gene>
<name>A0AAJ7WZU2_PETMA</name>
<dbReference type="InterPro" id="IPR015633">
    <property type="entry name" value="E2F"/>
</dbReference>
<dbReference type="PANTHER" id="PTHR12081">
    <property type="entry name" value="TRANSCRIPTION FACTOR E2F"/>
    <property type="match status" value="1"/>
</dbReference>
<feature type="compositionally biased region" description="Polar residues" evidence="6">
    <location>
        <begin position="544"/>
        <end position="560"/>
    </location>
</feature>
<feature type="compositionally biased region" description="Polar residues" evidence="6">
    <location>
        <begin position="449"/>
        <end position="470"/>
    </location>
</feature>
<evidence type="ECO:0000256" key="3">
    <source>
        <dbReference type="ARBA" id="ARBA00023125"/>
    </source>
</evidence>
<dbReference type="InterPro" id="IPR036390">
    <property type="entry name" value="WH_DNA-bd_sf"/>
</dbReference>
<feature type="region of interest" description="Disordered" evidence="6">
    <location>
        <begin position="356"/>
        <end position="497"/>
    </location>
</feature>
<evidence type="ECO:0000256" key="2">
    <source>
        <dbReference type="ARBA" id="ARBA00023015"/>
    </source>
</evidence>
<accession>A0AAJ7WZU2</accession>
<comment type="subcellular location">
    <subcellularLocation>
        <location evidence="5">Nucleus</location>
    </subcellularLocation>
</comment>
<dbReference type="PANTHER" id="PTHR12081:SF7">
    <property type="entry name" value="TRANSCRIPTION FACTOR EFL-3"/>
    <property type="match status" value="1"/>
</dbReference>
<feature type="compositionally biased region" description="Acidic residues" evidence="6">
    <location>
        <begin position="305"/>
        <end position="326"/>
    </location>
</feature>
<keyword evidence="8" id="KW-1185">Reference proteome</keyword>
<evidence type="ECO:0000256" key="5">
    <source>
        <dbReference type="RuleBase" id="RU003796"/>
    </source>
</evidence>
<feature type="compositionally biased region" description="Basic and acidic residues" evidence="6">
    <location>
        <begin position="327"/>
        <end position="336"/>
    </location>
</feature>
<keyword evidence="2 5" id="KW-0805">Transcription regulation</keyword>
<dbReference type="SMART" id="SM01372">
    <property type="entry name" value="E2F_TDP"/>
    <property type="match status" value="1"/>
</dbReference>
<evidence type="ECO:0000313" key="9">
    <source>
        <dbReference type="RefSeq" id="XP_032815857.1"/>
    </source>
</evidence>
<keyword evidence="3 5" id="KW-0238">DNA-binding</keyword>
<evidence type="ECO:0000313" key="8">
    <source>
        <dbReference type="Proteomes" id="UP001318040"/>
    </source>
</evidence>
<dbReference type="AlphaFoldDB" id="A0AAJ7WZU2"/>
<evidence type="ECO:0000256" key="6">
    <source>
        <dbReference type="SAM" id="MobiDB-lite"/>
    </source>
</evidence>
<evidence type="ECO:0000256" key="4">
    <source>
        <dbReference type="ARBA" id="ARBA00023163"/>
    </source>
</evidence>
<reference evidence="9" key="1">
    <citation type="submission" date="2025-08" db="UniProtKB">
        <authorList>
            <consortium name="RefSeq"/>
        </authorList>
    </citation>
    <scope>IDENTIFICATION</scope>
    <source>
        <tissue evidence="9">Sperm</tissue>
    </source>
</reference>
<dbReference type="SUPFAM" id="SSF46785">
    <property type="entry name" value="Winged helix' DNA-binding domain"/>
    <property type="match status" value="1"/>
</dbReference>
<dbReference type="RefSeq" id="XP_032815857.1">
    <property type="nucleotide sequence ID" value="XM_032959966.1"/>
</dbReference>
<feature type="region of interest" description="Disordered" evidence="6">
    <location>
        <begin position="40"/>
        <end position="101"/>
    </location>
</feature>
<feature type="compositionally biased region" description="Basic and acidic residues" evidence="6">
    <location>
        <begin position="406"/>
        <end position="426"/>
    </location>
</feature>